<evidence type="ECO:0000313" key="4">
    <source>
        <dbReference type="Proteomes" id="UP000321249"/>
    </source>
</evidence>
<evidence type="ECO:0000256" key="2">
    <source>
        <dbReference type="SAM" id="SignalP"/>
    </source>
</evidence>
<name>A0A5C6TRC9_9SPHN</name>
<dbReference type="AlphaFoldDB" id="A0A5C6TRC9"/>
<dbReference type="PROSITE" id="PS51257">
    <property type="entry name" value="PROKAR_LIPOPROTEIN"/>
    <property type="match status" value="1"/>
</dbReference>
<feature type="compositionally biased region" description="Basic and acidic residues" evidence="1">
    <location>
        <begin position="288"/>
        <end position="342"/>
    </location>
</feature>
<dbReference type="EMBL" id="VOQQ01000001">
    <property type="protein sequence ID" value="TXC62914.1"/>
    <property type="molecule type" value="Genomic_DNA"/>
</dbReference>
<dbReference type="RefSeq" id="WP_147042301.1">
    <property type="nucleotide sequence ID" value="NZ_BAABIR010000002.1"/>
</dbReference>
<evidence type="ECO:0000256" key="1">
    <source>
        <dbReference type="SAM" id="MobiDB-lite"/>
    </source>
</evidence>
<reference evidence="3 4" key="1">
    <citation type="journal article" date="2015" name="J. Microbiol.">
        <title>Sphingosinicella ginsenosidimutans sp. nov., with ginsenoside converting activity.</title>
        <authorList>
            <person name="Kim J.K."/>
            <person name="Kang M.S."/>
            <person name="Park S.C."/>
            <person name="Kim K.M."/>
            <person name="Choi K."/>
            <person name="Yoon M.H."/>
            <person name="Im W.T."/>
        </authorList>
    </citation>
    <scope>NUCLEOTIDE SEQUENCE [LARGE SCALE GENOMIC DNA]</scope>
    <source>
        <strain evidence="3 4">BS-11</strain>
    </source>
</reference>
<organism evidence="3 4">
    <name type="scientific">Allosphingosinicella ginsenosidimutans</name>
    <dbReference type="NCBI Taxonomy" id="1176539"/>
    <lineage>
        <taxon>Bacteria</taxon>
        <taxon>Pseudomonadati</taxon>
        <taxon>Pseudomonadota</taxon>
        <taxon>Alphaproteobacteria</taxon>
        <taxon>Sphingomonadales</taxon>
        <taxon>Sphingomonadaceae</taxon>
        <taxon>Allosphingosinicella</taxon>
    </lineage>
</organism>
<protein>
    <submittedName>
        <fullName evidence="3">Uncharacterized protein</fullName>
    </submittedName>
</protein>
<sequence>MRMIFTLKLTTALGLLALTACQQPQDNGAGLDNQALAEGAALPPLENETADAVAPGADALPAAAPIAYQAAPATAAGYAPIARADTLLETIGDAPPDYVFDYDGVAPYGWQTADDYRVYAEPIDDGYRYYYYAPDADAPFLVRDPGYSYGYEGGRLIAVYDSGGRYISGDAARRRAAVASRYYARARALRAASARDNRHAIEASRWARQQRRVADARRDWDRARARQVEWQAAQARQRADAAEQARRNEERRARAEAAQRFQQWRQNSFRGAPPRLYEPNSSRAARALAEREDAARRASAQRRAEAQRRQADERARRGQQARDHDARQQAERQRDARQRDAQQQRQAQQRDAQREAQQRQAQQREAQQRQAEQRQAQQREAQQRQAHQREAQRQAQQREAQQRQAHQREAQQRQAHQREAQQRQAQQREAQRQAQQREAQQRQARQRAEQAQARQRAAQAQARQHAEQAQAQARQRAAQARQQAARPQRQQPQPQGHARHAAPANSQEAQERRRPN</sequence>
<feature type="compositionally biased region" description="Basic and acidic residues" evidence="1">
    <location>
        <begin position="237"/>
        <end position="257"/>
    </location>
</feature>
<proteinExistence type="predicted"/>
<keyword evidence="4" id="KW-1185">Reference proteome</keyword>
<feature type="compositionally biased region" description="Low complexity" evidence="1">
    <location>
        <begin position="422"/>
        <end position="504"/>
    </location>
</feature>
<feature type="region of interest" description="Disordered" evidence="1">
    <location>
        <begin position="235"/>
        <end position="516"/>
    </location>
</feature>
<feature type="compositionally biased region" description="Basic and acidic residues" evidence="1">
    <location>
        <begin position="406"/>
        <end position="421"/>
    </location>
</feature>
<accession>A0A5C6TRC9</accession>
<feature type="compositionally biased region" description="Low complexity" evidence="1">
    <location>
        <begin position="358"/>
        <end position="385"/>
    </location>
</feature>
<feature type="chain" id="PRO_5022799532" evidence="2">
    <location>
        <begin position="23"/>
        <end position="516"/>
    </location>
</feature>
<comment type="caution">
    <text evidence="3">The sequence shown here is derived from an EMBL/GenBank/DDBJ whole genome shotgun (WGS) entry which is preliminary data.</text>
</comment>
<feature type="signal peptide" evidence="2">
    <location>
        <begin position="1"/>
        <end position="22"/>
    </location>
</feature>
<gene>
    <name evidence="3" type="ORF">FRZ32_04065</name>
</gene>
<dbReference type="Proteomes" id="UP000321249">
    <property type="component" value="Unassembled WGS sequence"/>
</dbReference>
<feature type="compositionally biased region" description="Low complexity" evidence="1">
    <location>
        <begin position="393"/>
        <end position="404"/>
    </location>
</feature>
<keyword evidence="2" id="KW-0732">Signal</keyword>
<dbReference type="OrthoDB" id="7211229at2"/>
<evidence type="ECO:0000313" key="3">
    <source>
        <dbReference type="EMBL" id="TXC62914.1"/>
    </source>
</evidence>